<dbReference type="OrthoDB" id="2342176at2759"/>
<keyword evidence="3" id="KW-1185">Reference proteome</keyword>
<dbReference type="Proteomes" id="UP000799421">
    <property type="component" value="Unassembled WGS sequence"/>
</dbReference>
<reference evidence="2" key="1">
    <citation type="journal article" date="2020" name="Stud. Mycol.">
        <title>101 Dothideomycetes genomes: a test case for predicting lifestyles and emergence of pathogens.</title>
        <authorList>
            <person name="Haridas S."/>
            <person name="Albert R."/>
            <person name="Binder M."/>
            <person name="Bloem J."/>
            <person name="Labutti K."/>
            <person name="Salamov A."/>
            <person name="Andreopoulos B."/>
            <person name="Baker S."/>
            <person name="Barry K."/>
            <person name="Bills G."/>
            <person name="Bluhm B."/>
            <person name="Cannon C."/>
            <person name="Castanera R."/>
            <person name="Culley D."/>
            <person name="Daum C."/>
            <person name="Ezra D."/>
            <person name="Gonzalez J."/>
            <person name="Henrissat B."/>
            <person name="Kuo A."/>
            <person name="Liang C."/>
            <person name="Lipzen A."/>
            <person name="Lutzoni F."/>
            <person name="Magnuson J."/>
            <person name="Mondo S."/>
            <person name="Nolan M."/>
            <person name="Ohm R."/>
            <person name="Pangilinan J."/>
            <person name="Park H.-J."/>
            <person name="Ramirez L."/>
            <person name="Alfaro M."/>
            <person name="Sun H."/>
            <person name="Tritt A."/>
            <person name="Yoshinaga Y."/>
            <person name="Zwiers L.-H."/>
            <person name="Turgeon B."/>
            <person name="Goodwin S."/>
            <person name="Spatafora J."/>
            <person name="Crous P."/>
            <person name="Grigoriev I."/>
        </authorList>
    </citation>
    <scope>NUCLEOTIDE SEQUENCE</scope>
    <source>
        <strain evidence="2">CBS 480.64</strain>
    </source>
</reference>
<name>A0A6A7CAX4_9PEZI</name>
<dbReference type="GO" id="GO:0004497">
    <property type="term" value="F:monooxygenase activity"/>
    <property type="evidence" value="ECO:0007669"/>
    <property type="project" value="UniProtKB-KW"/>
</dbReference>
<evidence type="ECO:0000256" key="1">
    <source>
        <dbReference type="SAM" id="SignalP"/>
    </source>
</evidence>
<dbReference type="AlphaFoldDB" id="A0A6A7CAX4"/>
<dbReference type="Gene3D" id="2.70.50.70">
    <property type="match status" value="1"/>
</dbReference>
<protein>
    <submittedName>
        <fullName evidence="2">Lytic polysaccharide monooxygenase</fullName>
    </submittedName>
</protein>
<accession>A0A6A7CAX4</accession>
<feature type="signal peptide" evidence="1">
    <location>
        <begin position="1"/>
        <end position="15"/>
    </location>
</feature>
<proteinExistence type="predicted"/>
<keyword evidence="2" id="KW-0503">Monooxygenase</keyword>
<dbReference type="PANTHER" id="PTHR36182">
    <property type="entry name" value="PROTEIN, PUTATIVE (AFU_ORTHOLOGUE AFUA_6G10930)-RELATED"/>
    <property type="match status" value="1"/>
</dbReference>
<organism evidence="2 3">
    <name type="scientific">Piedraia hortae CBS 480.64</name>
    <dbReference type="NCBI Taxonomy" id="1314780"/>
    <lineage>
        <taxon>Eukaryota</taxon>
        <taxon>Fungi</taxon>
        <taxon>Dikarya</taxon>
        <taxon>Ascomycota</taxon>
        <taxon>Pezizomycotina</taxon>
        <taxon>Dothideomycetes</taxon>
        <taxon>Dothideomycetidae</taxon>
        <taxon>Capnodiales</taxon>
        <taxon>Piedraiaceae</taxon>
        <taxon>Piedraia</taxon>
    </lineage>
</organism>
<evidence type="ECO:0000313" key="2">
    <source>
        <dbReference type="EMBL" id="KAF2864387.1"/>
    </source>
</evidence>
<sequence length="376" mass="39306">MHTPLILTLILQASAHLFISSPSPIPGTGINSPLNPSGSNFPCHGISLPTSGGQIMSAGSTHLLSFNLGNGANTAVHGGGSCQLSLTYETSPSKQKDPCNWFVIHSIEGGCPSNTHGNLDGTYTGPQGRYTGAISCQDPKANGIDCVNEYNFTIPRGVKAGHAILSWTWFNTVGNREMYQNCVNVEFREGDGMEMDELPTMFVGNLAGVDACSAEEGVDFMFPFPGRYVARKENVEKAAYPLARPKCPMCAMDGAPRGGGVSNASATTSTLASTQTTLRASFRPTTFSLAPPFANSSRSAQGPSVFSTLTTTQSTASAASISSGTCQTGSVPCSSAGTVCIGDDSFGICNNGCAVKQQLSQGTMCQDNHITYVESF</sequence>
<dbReference type="PANTHER" id="PTHR36182:SF2">
    <property type="entry name" value="LYTIC POLYSACCHARIDE MONOOXYGENASE"/>
    <property type="match status" value="1"/>
</dbReference>
<gene>
    <name evidence="2" type="ORF">K470DRAFT_239327</name>
</gene>
<feature type="chain" id="PRO_5025582495" evidence="1">
    <location>
        <begin position="16"/>
        <end position="376"/>
    </location>
</feature>
<evidence type="ECO:0000313" key="3">
    <source>
        <dbReference type="Proteomes" id="UP000799421"/>
    </source>
</evidence>
<keyword evidence="1" id="KW-0732">Signal</keyword>
<dbReference type="EMBL" id="MU005957">
    <property type="protein sequence ID" value="KAF2864387.1"/>
    <property type="molecule type" value="Genomic_DNA"/>
</dbReference>
<keyword evidence="2" id="KW-0560">Oxidoreductase</keyword>